<keyword evidence="3" id="KW-1185">Reference proteome</keyword>
<protein>
    <submittedName>
        <fullName evidence="2">Helix-turn-helix domain-containing protein</fullName>
    </submittedName>
</protein>
<evidence type="ECO:0000313" key="2">
    <source>
        <dbReference type="EMBL" id="MFD1454212.1"/>
    </source>
</evidence>
<dbReference type="Proteomes" id="UP001597189">
    <property type="component" value="Unassembled WGS sequence"/>
</dbReference>
<accession>A0ABW4D2K5</accession>
<dbReference type="CDD" id="cd00093">
    <property type="entry name" value="HTH_XRE"/>
    <property type="match status" value="1"/>
</dbReference>
<organism evidence="2 3">
    <name type="scientific">Levilactobacillus lanxiensis</name>
    <dbReference type="NCBI Taxonomy" id="2799568"/>
    <lineage>
        <taxon>Bacteria</taxon>
        <taxon>Bacillati</taxon>
        <taxon>Bacillota</taxon>
        <taxon>Bacilli</taxon>
        <taxon>Lactobacillales</taxon>
        <taxon>Lactobacillaceae</taxon>
        <taxon>Levilactobacillus</taxon>
    </lineage>
</organism>
<dbReference type="EMBL" id="JBHTOD010000001">
    <property type="protein sequence ID" value="MFD1454212.1"/>
    <property type="molecule type" value="Genomic_DNA"/>
</dbReference>
<dbReference type="InterPro" id="IPR001387">
    <property type="entry name" value="Cro/C1-type_HTH"/>
</dbReference>
<reference evidence="3" key="1">
    <citation type="journal article" date="2019" name="Int. J. Syst. Evol. Microbiol.">
        <title>The Global Catalogue of Microorganisms (GCM) 10K type strain sequencing project: providing services to taxonomists for standard genome sequencing and annotation.</title>
        <authorList>
            <consortium name="The Broad Institute Genomics Platform"/>
            <consortium name="The Broad Institute Genome Sequencing Center for Infectious Disease"/>
            <person name="Wu L."/>
            <person name="Ma J."/>
        </authorList>
    </citation>
    <scope>NUCLEOTIDE SEQUENCE [LARGE SCALE GENOMIC DNA]</scope>
    <source>
        <strain evidence="3">CCM 8979</strain>
    </source>
</reference>
<evidence type="ECO:0000259" key="1">
    <source>
        <dbReference type="PROSITE" id="PS50943"/>
    </source>
</evidence>
<evidence type="ECO:0000313" key="3">
    <source>
        <dbReference type="Proteomes" id="UP001597189"/>
    </source>
</evidence>
<dbReference type="Gene3D" id="1.10.260.40">
    <property type="entry name" value="lambda repressor-like DNA-binding domains"/>
    <property type="match status" value="1"/>
</dbReference>
<comment type="caution">
    <text evidence="2">The sequence shown here is derived from an EMBL/GenBank/DDBJ whole genome shotgun (WGS) entry which is preliminary data.</text>
</comment>
<dbReference type="RefSeq" id="WP_203642573.1">
    <property type="nucleotide sequence ID" value="NZ_BOLN01000001.1"/>
</dbReference>
<dbReference type="SUPFAM" id="SSF47413">
    <property type="entry name" value="lambda repressor-like DNA-binding domains"/>
    <property type="match status" value="1"/>
</dbReference>
<dbReference type="InterPro" id="IPR010982">
    <property type="entry name" value="Lambda_DNA-bd_dom_sf"/>
</dbReference>
<dbReference type="PROSITE" id="PS50943">
    <property type="entry name" value="HTH_CROC1"/>
    <property type="match status" value="1"/>
</dbReference>
<dbReference type="Pfam" id="PF01381">
    <property type="entry name" value="HTH_3"/>
    <property type="match status" value="1"/>
</dbReference>
<name>A0ABW4D2K5_9LACO</name>
<feature type="domain" description="HTH cro/C1-type" evidence="1">
    <location>
        <begin position="85"/>
        <end position="115"/>
    </location>
</feature>
<sequence length="171" mass="19534">MKIIDHVTAADAMENNLAYTVIELTETELIGGDPLENTHRYWVPAGSDIHDSETYLEPLDNVDTNFTSDYRLYRETYGFLFPAEIKAAREQLGLTLRETALILAMSFATLSNIENSLLLQSFDQEIKLRLLTQPNDLRNLIRQHRPLIRSRAPKNDVNADKLFSKLNLAID</sequence>
<proteinExistence type="predicted"/>
<gene>
    <name evidence="2" type="ORF">ACFQ44_00795</name>
</gene>